<proteinExistence type="inferred from homology"/>
<dbReference type="InterPro" id="IPR036291">
    <property type="entry name" value="NAD(P)-bd_dom_sf"/>
</dbReference>
<sequence length="268" mass="28552">MADKTIVFITGANTGIGYEAVKALLQSPKAYHVLLGSRSVEKGKEAVSQVTKEYPDTKSTVELVQIDISDDASIHEAVATIKGKFDRLDCLVNNAGASFDTTFANDESRFRQIFNQAWDTNVAGTQVLTYACVPLLLAAQAPRLIFLTSGLSTLEGASKALHPFRPNPAAGWPKKDVFAAVGYRSSKAGLNMTMLIWHNILQEDGVKVFCISPGFLATGLGGVGPEALKAMGAGEAWLGGDIIKRVVDGERDADAGKVVAQNGVVQPW</sequence>
<name>A0A8K0SUI8_9HYPO</name>
<dbReference type="PANTHER" id="PTHR43008:SF8">
    <property type="entry name" value="BENZIL REDUCTASE ((S)-BENZOIN FORMING) IRC24"/>
    <property type="match status" value="1"/>
</dbReference>
<evidence type="ECO:0008006" key="5">
    <source>
        <dbReference type="Google" id="ProtNLM"/>
    </source>
</evidence>
<evidence type="ECO:0000313" key="4">
    <source>
        <dbReference type="Proteomes" id="UP000813444"/>
    </source>
</evidence>
<evidence type="ECO:0000256" key="2">
    <source>
        <dbReference type="ARBA" id="ARBA00023002"/>
    </source>
</evidence>
<dbReference type="GO" id="GO:0050664">
    <property type="term" value="F:oxidoreductase activity, acting on NAD(P)H, oxygen as acceptor"/>
    <property type="evidence" value="ECO:0007669"/>
    <property type="project" value="TreeGrafter"/>
</dbReference>
<evidence type="ECO:0000313" key="3">
    <source>
        <dbReference type="EMBL" id="KAH7318078.1"/>
    </source>
</evidence>
<dbReference type="PANTHER" id="PTHR43008">
    <property type="entry name" value="BENZIL REDUCTASE"/>
    <property type="match status" value="1"/>
</dbReference>
<dbReference type="Proteomes" id="UP000813444">
    <property type="component" value="Unassembled WGS sequence"/>
</dbReference>
<dbReference type="EMBL" id="JAGPNK010000007">
    <property type="protein sequence ID" value="KAH7318078.1"/>
    <property type="molecule type" value="Genomic_DNA"/>
</dbReference>
<dbReference type="PRINTS" id="PR00081">
    <property type="entry name" value="GDHRDH"/>
</dbReference>
<dbReference type="AlphaFoldDB" id="A0A8K0SUI8"/>
<reference evidence="3" key="1">
    <citation type="journal article" date="2021" name="Nat. Commun.">
        <title>Genetic determinants of endophytism in the Arabidopsis root mycobiome.</title>
        <authorList>
            <person name="Mesny F."/>
            <person name="Miyauchi S."/>
            <person name="Thiergart T."/>
            <person name="Pickel B."/>
            <person name="Atanasova L."/>
            <person name="Karlsson M."/>
            <person name="Huettel B."/>
            <person name="Barry K.W."/>
            <person name="Haridas S."/>
            <person name="Chen C."/>
            <person name="Bauer D."/>
            <person name="Andreopoulos W."/>
            <person name="Pangilinan J."/>
            <person name="LaButti K."/>
            <person name="Riley R."/>
            <person name="Lipzen A."/>
            <person name="Clum A."/>
            <person name="Drula E."/>
            <person name="Henrissat B."/>
            <person name="Kohler A."/>
            <person name="Grigoriev I.V."/>
            <person name="Martin F.M."/>
            <person name="Hacquard S."/>
        </authorList>
    </citation>
    <scope>NUCLEOTIDE SEQUENCE</scope>
    <source>
        <strain evidence="3">MPI-CAGE-CH-0235</strain>
    </source>
</reference>
<dbReference type="OrthoDB" id="1933717at2759"/>
<comment type="caution">
    <text evidence="3">The sequence shown here is derived from an EMBL/GenBank/DDBJ whole genome shotgun (WGS) entry which is preliminary data.</text>
</comment>
<keyword evidence="4" id="KW-1185">Reference proteome</keyword>
<organism evidence="3 4">
    <name type="scientific">Stachybotrys elegans</name>
    <dbReference type="NCBI Taxonomy" id="80388"/>
    <lineage>
        <taxon>Eukaryota</taxon>
        <taxon>Fungi</taxon>
        <taxon>Dikarya</taxon>
        <taxon>Ascomycota</taxon>
        <taxon>Pezizomycotina</taxon>
        <taxon>Sordariomycetes</taxon>
        <taxon>Hypocreomycetidae</taxon>
        <taxon>Hypocreales</taxon>
        <taxon>Stachybotryaceae</taxon>
        <taxon>Stachybotrys</taxon>
    </lineage>
</organism>
<keyword evidence="2" id="KW-0560">Oxidoreductase</keyword>
<dbReference type="Gene3D" id="3.40.50.720">
    <property type="entry name" value="NAD(P)-binding Rossmann-like Domain"/>
    <property type="match status" value="1"/>
</dbReference>
<dbReference type="GO" id="GO:0016616">
    <property type="term" value="F:oxidoreductase activity, acting on the CH-OH group of donors, NAD or NADP as acceptor"/>
    <property type="evidence" value="ECO:0007669"/>
    <property type="project" value="UniProtKB-ARBA"/>
</dbReference>
<dbReference type="SUPFAM" id="SSF51735">
    <property type="entry name" value="NAD(P)-binding Rossmann-fold domains"/>
    <property type="match status" value="1"/>
</dbReference>
<gene>
    <name evidence="3" type="ORF">B0I35DRAFT_431263</name>
</gene>
<dbReference type="InterPro" id="IPR002347">
    <property type="entry name" value="SDR_fam"/>
</dbReference>
<accession>A0A8K0SUI8</accession>
<comment type="similarity">
    <text evidence="1">Belongs to the short-chain dehydrogenases/reductases (SDR) family.</text>
</comment>
<dbReference type="Pfam" id="PF00106">
    <property type="entry name" value="adh_short"/>
    <property type="match status" value="1"/>
</dbReference>
<evidence type="ECO:0000256" key="1">
    <source>
        <dbReference type="ARBA" id="ARBA00006484"/>
    </source>
</evidence>
<protein>
    <recommendedName>
        <fullName evidence="5">NAD(P)-binding protein</fullName>
    </recommendedName>
</protein>